<keyword evidence="2" id="KW-1185">Reference proteome</keyword>
<sequence>MCFTLYAASNAPLATVPWNEKDPAFNAEDVHPADEVLLRRHLTLRHLKSIGSSTCCGCGFRHAMYQSGDWPEIWFRLAPDIRVQEFDAADLAREAANHEQLADYLEAQLRSHDIIELYGCWEGEWGEPSVHSEALTPATLREEEFVFKERVRYILSADPIMTE</sequence>
<gene>
    <name evidence="1" type="ORF">A6X21_05880</name>
</gene>
<dbReference type="Proteomes" id="UP000094828">
    <property type="component" value="Unassembled WGS sequence"/>
</dbReference>
<name>A0A1C3EBC7_9PLAN</name>
<dbReference type="AlphaFoldDB" id="A0A1C3EBC7"/>
<organism evidence="1 2">
    <name type="scientific">Planctopirus hydrillae</name>
    <dbReference type="NCBI Taxonomy" id="1841610"/>
    <lineage>
        <taxon>Bacteria</taxon>
        <taxon>Pseudomonadati</taxon>
        <taxon>Planctomycetota</taxon>
        <taxon>Planctomycetia</taxon>
        <taxon>Planctomycetales</taxon>
        <taxon>Planctomycetaceae</taxon>
        <taxon>Planctopirus</taxon>
    </lineage>
</organism>
<evidence type="ECO:0000313" key="2">
    <source>
        <dbReference type="Proteomes" id="UP000094828"/>
    </source>
</evidence>
<proteinExistence type="predicted"/>
<comment type="caution">
    <text evidence="1">The sequence shown here is derived from an EMBL/GenBank/DDBJ whole genome shotgun (WGS) entry which is preliminary data.</text>
</comment>
<accession>A0A1C3EBC7</accession>
<dbReference type="EMBL" id="LYDR01000108">
    <property type="protein sequence ID" value="ODA30556.1"/>
    <property type="molecule type" value="Genomic_DNA"/>
</dbReference>
<dbReference type="RefSeq" id="WP_068848376.1">
    <property type="nucleotide sequence ID" value="NZ_LYDR01000108.1"/>
</dbReference>
<dbReference type="STRING" id="1841610.A6X21_05880"/>
<evidence type="ECO:0000313" key="1">
    <source>
        <dbReference type="EMBL" id="ODA30556.1"/>
    </source>
</evidence>
<protein>
    <submittedName>
        <fullName evidence="1">Uncharacterized protein</fullName>
    </submittedName>
</protein>
<dbReference type="OrthoDB" id="1494284at2"/>
<reference evidence="1 2" key="1">
    <citation type="submission" date="2016-05" db="EMBL/GenBank/DDBJ databases">
        <title>Genomic and physiological characterization of Planctopirus sp. isolated from fresh water lake.</title>
        <authorList>
            <person name="Subhash Y."/>
            <person name="Ramana C."/>
        </authorList>
    </citation>
    <scope>NUCLEOTIDE SEQUENCE [LARGE SCALE GENOMIC DNA]</scope>
    <source>
        <strain evidence="1 2">JC280</strain>
    </source>
</reference>